<keyword evidence="2" id="KW-1185">Reference proteome</keyword>
<reference evidence="1 2" key="1">
    <citation type="journal article" date="2021" name="Hortic Res">
        <title>High-quality reference genome and annotation aids understanding of berry development for evergreen blueberry (Vaccinium darrowii).</title>
        <authorList>
            <person name="Yu J."/>
            <person name="Hulse-Kemp A.M."/>
            <person name="Babiker E."/>
            <person name="Staton M."/>
        </authorList>
    </citation>
    <scope>NUCLEOTIDE SEQUENCE [LARGE SCALE GENOMIC DNA]</scope>
    <source>
        <strain evidence="2">cv. NJ 8807/NJ 8810</strain>
        <tissue evidence="1">Young leaf</tissue>
    </source>
</reference>
<accession>A0ACB7X1Z5</accession>
<proteinExistence type="predicted"/>
<evidence type="ECO:0000313" key="1">
    <source>
        <dbReference type="EMBL" id="KAH7834697.1"/>
    </source>
</evidence>
<comment type="caution">
    <text evidence="1">The sequence shown here is derived from an EMBL/GenBank/DDBJ whole genome shotgun (WGS) entry which is preliminary data.</text>
</comment>
<sequence length="696" mass="79447">MERCAAEARSSEYVRWEEVRVSSDPGKMRRRDEVHYYLKRKDGKSDLAVIGKQKKNDKKKSSNSNHHHVSSSYHYAIQQSFLRCCSISPSSFVLKLRSRREVVDWLNSFVSDLPPHQSSLDVAVSSHSKSSCTLGAETMKDVQLRKLGHHTTEFSWLGSPWTCRKRRRHYPSFIRNGVQIYVHAFVYVLAEEDKRLLAYLEDMYEDSRGNKLVVVRWLHKIDEVGIVLPHNYNDREIFFSLCLQDIGMECIDGLATVLSPQHYDKYLKEAKHTRLEPYICRRQFDNGDIKPFDITQVKDYWKQEILRYICTSPPLKGPVKSQPSESGLKVDRNVSESIQCRPKKRVRLPKDSDVAFHSAYKQKSLSPCLDIHDFDGNLVSNANNGQYAACVSGKQAILQNPPQHLGRGSQVEVLSQDSGLRGCWFRALIIKRHKDKVKVQYQDIKDGDNETNNLEEWVASKVAVPDPLGLRMAGRTTVRPTSPSNKCKSSSFVSSGAVVDVWWHDGWWEGIVLQKETGDNVRVYFPGEKQDLIFSSSDLRISQDWLGNRWVSIKERPDLVTSILSGLNKKNIMVKACDVEPEKATVSNEMGSSISQMDSVMHKVKEIEVVDLSKDAVLAQLRWKSLGKRRRGNPIQKLHYVGDKNKGSPEAVATGNFDRFFIPKALKVDRDNCKYMREYPFSSSAVPPITSLVMSM</sequence>
<dbReference type="Proteomes" id="UP000828048">
    <property type="component" value="Chromosome 2"/>
</dbReference>
<evidence type="ECO:0000313" key="2">
    <source>
        <dbReference type="Proteomes" id="UP000828048"/>
    </source>
</evidence>
<protein>
    <submittedName>
        <fullName evidence="1">Uncharacterized protein</fullName>
    </submittedName>
</protein>
<gene>
    <name evidence="1" type="ORF">Vadar_018729</name>
</gene>
<dbReference type="EMBL" id="CM037152">
    <property type="protein sequence ID" value="KAH7834697.1"/>
    <property type="molecule type" value="Genomic_DNA"/>
</dbReference>
<name>A0ACB7X1Z5_9ERIC</name>
<organism evidence="1 2">
    <name type="scientific">Vaccinium darrowii</name>
    <dbReference type="NCBI Taxonomy" id="229202"/>
    <lineage>
        <taxon>Eukaryota</taxon>
        <taxon>Viridiplantae</taxon>
        <taxon>Streptophyta</taxon>
        <taxon>Embryophyta</taxon>
        <taxon>Tracheophyta</taxon>
        <taxon>Spermatophyta</taxon>
        <taxon>Magnoliopsida</taxon>
        <taxon>eudicotyledons</taxon>
        <taxon>Gunneridae</taxon>
        <taxon>Pentapetalae</taxon>
        <taxon>asterids</taxon>
        <taxon>Ericales</taxon>
        <taxon>Ericaceae</taxon>
        <taxon>Vaccinioideae</taxon>
        <taxon>Vaccinieae</taxon>
        <taxon>Vaccinium</taxon>
    </lineage>
</organism>